<comment type="similarity">
    <text evidence="7">Belongs to the protein kinase superfamily.</text>
</comment>
<feature type="domain" description="Protein kinase" evidence="9">
    <location>
        <begin position="23"/>
        <end position="308"/>
    </location>
</feature>
<dbReference type="InterPro" id="IPR000719">
    <property type="entry name" value="Prot_kinase_dom"/>
</dbReference>
<evidence type="ECO:0000313" key="10">
    <source>
        <dbReference type="EMBL" id="KAF5787504.1"/>
    </source>
</evidence>
<dbReference type="Gene3D" id="1.10.510.10">
    <property type="entry name" value="Transferase(Phosphotransferase) domain 1"/>
    <property type="match status" value="1"/>
</dbReference>
<dbReference type="PROSITE" id="PS00108">
    <property type="entry name" value="PROTEIN_KINASE_ST"/>
    <property type="match status" value="1"/>
</dbReference>
<organism evidence="10 11">
    <name type="scientific">Helianthus annuus</name>
    <name type="common">Common sunflower</name>
    <dbReference type="NCBI Taxonomy" id="4232"/>
    <lineage>
        <taxon>Eukaryota</taxon>
        <taxon>Viridiplantae</taxon>
        <taxon>Streptophyta</taxon>
        <taxon>Embryophyta</taxon>
        <taxon>Tracheophyta</taxon>
        <taxon>Spermatophyta</taxon>
        <taxon>Magnoliopsida</taxon>
        <taxon>eudicotyledons</taxon>
        <taxon>Gunneridae</taxon>
        <taxon>Pentapetalae</taxon>
        <taxon>asterids</taxon>
        <taxon>campanulids</taxon>
        <taxon>Asterales</taxon>
        <taxon>Asteraceae</taxon>
        <taxon>Asteroideae</taxon>
        <taxon>Heliantheae alliance</taxon>
        <taxon>Heliantheae</taxon>
        <taxon>Helianthus</taxon>
    </lineage>
</organism>
<evidence type="ECO:0000256" key="2">
    <source>
        <dbReference type="ARBA" id="ARBA00022679"/>
    </source>
</evidence>
<dbReference type="InterPro" id="IPR011009">
    <property type="entry name" value="Kinase-like_dom_sf"/>
</dbReference>
<keyword evidence="2 10" id="KW-0808">Transferase</keyword>
<dbReference type="SMART" id="SM00220">
    <property type="entry name" value="S_TKc"/>
    <property type="match status" value="1"/>
</dbReference>
<reference evidence="10" key="2">
    <citation type="submission" date="2020-06" db="EMBL/GenBank/DDBJ databases">
        <title>Helianthus annuus Genome sequencing and assembly Release 2.</title>
        <authorList>
            <person name="Gouzy J."/>
            <person name="Langlade N."/>
            <person name="Munos S."/>
        </authorList>
    </citation>
    <scope>NUCLEOTIDE SEQUENCE</scope>
    <source>
        <tissue evidence="10">Leaves</tissue>
    </source>
</reference>
<keyword evidence="4" id="KW-0418">Kinase</keyword>
<evidence type="ECO:0000256" key="7">
    <source>
        <dbReference type="RuleBase" id="RU000304"/>
    </source>
</evidence>
<dbReference type="PANTHER" id="PTHR27003">
    <property type="entry name" value="OS07G0166700 PROTEIN"/>
    <property type="match status" value="1"/>
</dbReference>
<dbReference type="SUPFAM" id="SSF56112">
    <property type="entry name" value="Protein kinase-like (PK-like)"/>
    <property type="match status" value="1"/>
</dbReference>
<dbReference type="PANTHER" id="PTHR27003:SF338">
    <property type="entry name" value="TYROSINE-PROTEIN KINASE, NON-RECEPTOR JAK_TYK2-RELATED"/>
    <property type="match status" value="1"/>
</dbReference>
<evidence type="ECO:0000256" key="1">
    <source>
        <dbReference type="ARBA" id="ARBA00022527"/>
    </source>
</evidence>
<feature type="binding site" evidence="6">
    <location>
        <position position="54"/>
    </location>
    <ligand>
        <name>ATP</name>
        <dbReference type="ChEBI" id="CHEBI:30616"/>
    </ligand>
</feature>
<sequence length="359" mass="40930">MSVMKEFERLKINLEEIKKATGNFGSKVIGIGGFGRVYEGEVIHSKGQSMVAIKRLNRKFGQGDPEFWKEIMMLSRYTHKNLISLLGFCAEGGERLLVYEHASNGSLDHHLSSTTLSWTQRLKICLDAVRGLAYLHDHKGTQQRVLHRDIKSANILLDDNWNAKVSDMGLSKIGPANQRHTNLVTNVVGTPGYCDPSYMETYNLTKESDIYSFGVVLFEVLCGKLCFRYTNDQLEILVPMWKQSYIDKKLDQIIFKDLKPPMDPSSLETFSEIAFRCLHYSREQRPKMSILVERLEIALELQEHHDMYLTNVVGTSQGYKHADEPSVLDTTHMTGPPDDTGPITNRPKRDIKMPAKYLE</sequence>
<name>A0A9K3N584_HELAN</name>
<evidence type="ECO:0000313" key="11">
    <source>
        <dbReference type="Proteomes" id="UP000215914"/>
    </source>
</evidence>
<evidence type="ECO:0000256" key="8">
    <source>
        <dbReference type="SAM" id="MobiDB-lite"/>
    </source>
</evidence>
<dbReference type="EMBL" id="MNCJ02000325">
    <property type="protein sequence ID" value="KAF5787504.1"/>
    <property type="molecule type" value="Genomic_DNA"/>
</dbReference>
<proteinExistence type="inferred from homology"/>
<dbReference type="GO" id="GO:0004674">
    <property type="term" value="F:protein serine/threonine kinase activity"/>
    <property type="evidence" value="ECO:0007669"/>
    <property type="project" value="UniProtKB-KW"/>
</dbReference>
<evidence type="ECO:0000259" key="9">
    <source>
        <dbReference type="PROSITE" id="PS50011"/>
    </source>
</evidence>
<keyword evidence="5 6" id="KW-0067">ATP-binding</keyword>
<dbReference type="InterPro" id="IPR017441">
    <property type="entry name" value="Protein_kinase_ATP_BS"/>
</dbReference>
<dbReference type="GO" id="GO:0005886">
    <property type="term" value="C:plasma membrane"/>
    <property type="evidence" value="ECO:0000318"/>
    <property type="project" value="GO_Central"/>
</dbReference>
<dbReference type="GO" id="GO:0005524">
    <property type="term" value="F:ATP binding"/>
    <property type="evidence" value="ECO:0007669"/>
    <property type="project" value="UniProtKB-UniRule"/>
</dbReference>
<dbReference type="Gramene" id="mRNA:HanXRQr2_Chr10g0453571">
    <property type="protein sequence ID" value="CDS:HanXRQr2_Chr10g0453571.1"/>
    <property type="gene ID" value="HanXRQr2_Chr10g0453571"/>
</dbReference>
<evidence type="ECO:0000256" key="3">
    <source>
        <dbReference type="ARBA" id="ARBA00022741"/>
    </source>
</evidence>
<evidence type="ECO:0000256" key="5">
    <source>
        <dbReference type="ARBA" id="ARBA00022840"/>
    </source>
</evidence>
<dbReference type="PROSITE" id="PS50011">
    <property type="entry name" value="PROTEIN_KINASE_DOM"/>
    <property type="match status" value="1"/>
</dbReference>
<feature type="region of interest" description="Disordered" evidence="8">
    <location>
        <begin position="330"/>
        <end position="359"/>
    </location>
</feature>
<dbReference type="InterPro" id="IPR045272">
    <property type="entry name" value="ANXUR1/2-like"/>
</dbReference>
<keyword evidence="11" id="KW-1185">Reference proteome</keyword>
<accession>A0A9K3N584</accession>
<dbReference type="Pfam" id="PF00069">
    <property type="entry name" value="Pkinase"/>
    <property type="match status" value="1"/>
</dbReference>
<protein>
    <recommendedName>
        <fullName evidence="9">Protein kinase domain-containing protein</fullName>
    </recommendedName>
</protein>
<keyword evidence="3 6" id="KW-0547">Nucleotide-binding</keyword>
<feature type="compositionally biased region" description="Basic and acidic residues" evidence="8">
    <location>
        <begin position="347"/>
        <end position="359"/>
    </location>
</feature>
<comment type="caution">
    <text evidence="10">The sequence shown here is derived from an EMBL/GenBank/DDBJ whole genome shotgun (WGS) entry which is preliminary data.</text>
</comment>
<gene>
    <name evidence="10" type="ORF">HanXRQr2_Chr10g0453571</name>
</gene>
<dbReference type="GO" id="GO:0004672">
    <property type="term" value="F:protein kinase activity"/>
    <property type="evidence" value="ECO:0000318"/>
    <property type="project" value="GO_Central"/>
</dbReference>
<dbReference type="AlphaFoldDB" id="A0A9K3N584"/>
<reference evidence="10" key="1">
    <citation type="journal article" date="2017" name="Nature">
        <title>The sunflower genome provides insights into oil metabolism, flowering and Asterid evolution.</title>
        <authorList>
            <person name="Badouin H."/>
            <person name="Gouzy J."/>
            <person name="Grassa C.J."/>
            <person name="Murat F."/>
            <person name="Staton S.E."/>
            <person name="Cottret L."/>
            <person name="Lelandais-Briere C."/>
            <person name="Owens G.L."/>
            <person name="Carrere S."/>
            <person name="Mayjonade B."/>
            <person name="Legrand L."/>
            <person name="Gill N."/>
            <person name="Kane N.C."/>
            <person name="Bowers J.E."/>
            <person name="Hubner S."/>
            <person name="Bellec A."/>
            <person name="Berard A."/>
            <person name="Berges H."/>
            <person name="Blanchet N."/>
            <person name="Boniface M.C."/>
            <person name="Brunel D."/>
            <person name="Catrice O."/>
            <person name="Chaidir N."/>
            <person name="Claudel C."/>
            <person name="Donnadieu C."/>
            <person name="Faraut T."/>
            <person name="Fievet G."/>
            <person name="Helmstetter N."/>
            <person name="King M."/>
            <person name="Knapp S.J."/>
            <person name="Lai Z."/>
            <person name="Le Paslier M.C."/>
            <person name="Lippi Y."/>
            <person name="Lorenzon L."/>
            <person name="Mandel J.R."/>
            <person name="Marage G."/>
            <person name="Marchand G."/>
            <person name="Marquand E."/>
            <person name="Bret-Mestries E."/>
            <person name="Morien E."/>
            <person name="Nambeesan S."/>
            <person name="Nguyen T."/>
            <person name="Pegot-Espagnet P."/>
            <person name="Pouilly N."/>
            <person name="Raftis F."/>
            <person name="Sallet E."/>
            <person name="Schiex T."/>
            <person name="Thomas J."/>
            <person name="Vandecasteele C."/>
            <person name="Vares D."/>
            <person name="Vear F."/>
            <person name="Vautrin S."/>
            <person name="Crespi M."/>
            <person name="Mangin B."/>
            <person name="Burke J.M."/>
            <person name="Salse J."/>
            <person name="Munos S."/>
            <person name="Vincourt P."/>
            <person name="Rieseberg L.H."/>
            <person name="Langlade N.B."/>
        </authorList>
    </citation>
    <scope>NUCLEOTIDE SEQUENCE</scope>
    <source>
        <tissue evidence="10">Leaves</tissue>
    </source>
</reference>
<keyword evidence="1 7" id="KW-0723">Serine/threonine-protein kinase</keyword>
<dbReference type="InterPro" id="IPR008271">
    <property type="entry name" value="Ser/Thr_kinase_AS"/>
</dbReference>
<evidence type="ECO:0000256" key="4">
    <source>
        <dbReference type="ARBA" id="ARBA00022777"/>
    </source>
</evidence>
<dbReference type="PROSITE" id="PS00107">
    <property type="entry name" value="PROTEIN_KINASE_ATP"/>
    <property type="match status" value="1"/>
</dbReference>
<dbReference type="Proteomes" id="UP000215914">
    <property type="component" value="Unassembled WGS sequence"/>
</dbReference>
<dbReference type="FunFam" id="3.30.200.20:FF:000039">
    <property type="entry name" value="receptor-like protein kinase FERONIA"/>
    <property type="match status" value="1"/>
</dbReference>
<dbReference type="Gene3D" id="3.30.200.20">
    <property type="entry name" value="Phosphorylase Kinase, domain 1"/>
    <property type="match status" value="1"/>
</dbReference>
<dbReference type="GO" id="GO:0004714">
    <property type="term" value="F:transmembrane receptor protein tyrosine kinase activity"/>
    <property type="evidence" value="ECO:0007669"/>
    <property type="project" value="InterPro"/>
</dbReference>
<evidence type="ECO:0000256" key="6">
    <source>
        <dbReference type="PROSITE-ProRule" id="PRU10141"/>
    </source>
</evidence>